<protein>
    <recommendedName>
        <fullName evidence="3">Hedgehog/Intein (Hint) domain-containing protein</fullName>
    </recommendedName>
</protein>
<evidence type="ECO:0000313" key="5">
    <source>
        <dbReference type="Proteomes" id="UP000583454"/>
    </source>
</evidence>
<evidence type="ECO:0000256" key="2">
    <source>
        <dbReference type="SAM" id="MobiDB-lite"/>
    </source>
</evidence>
<dbReference type="PANTHER" id="PTHR36842:SF1">
    <property type="entry name" value="PROTEIN TOLB"/>
    <property type="match status" value="1"/>
</dbReference>
<accession>A0A840ZSP7</accession>
<gene>
    <name evidence="4" type="ORF">HNR00_004831</name>
</gene>
<feature type="compositionally biased region" description="Polar residues" evidence="2">
    <location>
        <begin position="367"/>
        <end position="390"/>
    </location>
</feature>
<dbReference type="Pfam" id="PF07676">
    <property type="entry name" value="PD40"/>
    <property type="match status" value="1"/>
</dbReference>
<evidence type="ECO:0000259" key="3">
    <source>
        <dbReference type="Pfam" id="PF13403"/>
    </source>
</evidence>
<dbReference type="Proteomes" id="UP000583454">
    <property type="component" value="Unassembled WGS sequence"/>
</dbReference>
<dbReference type="Gene3D" id="2.120.10.30">
    <property type="entry name" value="TolB, C-terminal domain"/>
    <property type="match status" value="2"/>
</dbReference>
<dbReference type="InterPro" id="IPR028992">
    <property type="entry name" value="Hedgehog/Intein_dom"/>
</dbReference>
<organism evidence="4 5">
    <name type="scientific">Methylorubrum rhodinum</name>
    <dbReference type="NCBI Taxonomy" id="29428"/>
    <lineage>
        <taxon>Bacteria</taxon>
        <taxon>Pseudomonadati</taxon>
        <taxon>Pseudomonadota</taxon>
        <taxon>Alphaproteobacteria</taxon>
        <taxon>Hyphomicrobiales</taxon>
        <taxon>Methylobacteriaceae</taxon>
        <taxon>Methylorubrum</taxon>
    </lineage>
</organism>
<name>A0A840ZSP7_9HYPH</name>
<comment type="similarity">
    <text evidence="1">Belongs to the TolB family.</text>
</comment>
<proteinExistence type="inferred from homology"/>
<comment type="caution">
    <text evidence="4">The sequence shown here is derived from an EMBL/GenBank/DDBJ whole genome shotgun (WGS) entry which is preliminary data.</text>
</comment>
<feature type="domain" description="Hedgehog/Intein (Hint)" evidence="3">
    <location>
        <begin position="417"/>
        <end position="558"/>
    </location>
</feature>
<dbReference type="EMBL" id="JACHOP010000034">
    <property type="protein sequence ID" value="MBB5760088.1"/>
    <property type="molecule type" value="Genomic_DNA"/>
</dbReference>
<dbReference type="RefSeq" id="WP_246391051.1">
    <property type="nucleotide sequence ID" value="NZ_JACHOP010000034.1"/>
</dbReference>
<dbReference type="AlphaFoldDB" id="A0A840ZSP7"/>
<dbReference type="SUPFAM" id="SSF51294">
    <property type="entry name" value="Hedgehog/intein (Hint) domain"/>
    <property type="match status" value="1"/>
</dbReference>
<dbReference type="InterPro" id="IPR011042">
    <property type="entry name" value="6-blade_b-propeller_TolB-like"/>
</dbReference>
<evidence type="ECO:0000256" key="1">
    <source>
        <dbReference type="ARBA" id="ARBA00009820"/>
    </source>
</evidence>
<dbReference type="InterPro" id="IPR011659">
    <property type="entry name" value="WD40"/>
</dbReference>
<dbReference type="InterPro" id="IPR036844">
    <property type="entry name" value="Hint_dom_sf"/>
</dbReference>
<dbReference type="SUPFAM" id="SSF82171">
    <property type="entry name" value="DPP6 N-terminal domain-like"/>
    <property type="match status" value="1"/>
</dbReference>
<evidence type="ECO:0000313" key="4">
    <source>
        <dbReference type="EMBL" id="MBB5760088.1"/>
    </source>
</evidence>
<feature type="region of interest" description="Disordered" evidence="2">
    <location>
        <begin position="366"/>
        <end position="390"/>
    </location>
</feature>
<dbReference type="PANTHER" id="PTHR36842">
    <property type="entry name" value="PROTEIN TOLB HOMOLOG"/>
    <property type="match status" value="1"/>
</dbReference>
<dbReference type="Pfam" id="PF13403">
    <property type="entry name" value="Hint_2"/>
    <property type="match status" value="1"/>
</dbReference>
<sequence>MATKNASTTADGTTQANGFSSSLPAHTIISGDGRYVVFQSNATNLFGTDANGTALDIFRKDLTTGEVIRVNETATGVQANGGSTNATIAADGRYVVFQSNATNLFGTDANGISLDIFRKDLTTGELVRVNDTAAGVQANGGSTNATIAADGRYVVFQSNATNLAATDANGTTADIFRKDLTTGELVRVNDTAAAVQANNSSTFAAISADGRYVTFQSNATNLAGTDANGTTADIFRKDLTTGELVRVNDTAAGVQANSGSTNATIAADGRYVVFQSNATNLAGTDANGTIADIFRKDLTTGEIVRVSDTAAGVQANSNSTNATISDDGRYVTFQSTATNLVGGDGNNTSDVFVKDMVTGELVRLSNADGTPNAANGPSTSPSISGDGSRVSFQSSANNLVAGDGNVQQDVFVADNPVCFAEGSAIRVVRDGAVRDVAVEALRVGDLAVTTSGAHRPIRWIGHRRLDCARHPDPARIRPVRIAAGAFGEGRPSRDLRVSAAHAIAVDILGAVLIPACRLINGTTITQEAVESVTYWHVELDEHDILLAENLPAESYLDCGNRRFFANADATDLAATPDTRPEGPLPFCRPFHEDGPLVDLVRARLQERAEALGWHRVEEIFAGLHLVADGSVLHPDVEGLTARFVLPAEARDVRLVCAVSVPAHVVTGSTDARRLGVSLAALTIDDGLTGARAVALDDARLDEGFHAFDRGARWSDGSAVLPASMWAGCQGTVFLRIRLSGPALPRWVGVAETACSIERAGLRKRA</sequence>
<keyword evidence="5" id="KW-1185">Reference proteome</keyword>
<reference evidence="4 5" key="1">
    <citation type="submission" date="2020-08" db="EMBL/GenBank/DDBJ databases">
        <title>Genomic Encyclopedia of Type Strains, Phase IV (KMG-IV): sequencing the most valuable type-strain genomes for metagenomic binning, comparative biology and taxonomic classification.</title>
        <authorList>
            <person name="Goeker M."/>
        </authorList>
    </citation>
    <scope>NUCLEOTIDE SEQUENCE [LARGE SCALE GENOMIC DNA]</scope>
    <source>
        <strain evidence="4 5">DSM 2163</strain>
    </source>
</reference>